<dbReference type="OrthoDB" id="8004339at2"/>
<evidence type="ECO:0000313" key="2">
    <source>
        <dbReference type="EMBL" id="SFG43001.1"/>
    </source>
</evidence>
<dbReference type="Proteomes" id="UP000199229">
    <property type="component" value="Unassembled WGS sequence"/>
</dbReference>
<keyword evidence="3" id="KW-1185">Reference proteome</keyword>
<reference evidence="3" key="1">
    <citation type="submission" date="2016-10" db="EMBL/GenBank/DDBJ databases">
        <authorList>
            <person name="Varghese N."/>
            <person name="Submissions S."/>
        </authorList>
    </citation>
    <scope>NUCLEOTIDE SEQUENCE [LARGE SCALE GENOMIC DNA]</scope>
    <source>
        <strain evidence="3">Gh-105</strain>
    </source>
</reference>
<protein>
    <recommendedName>
        <fullName evidence="4">Homeodomain-like domain-containing protein</fullName>
    </recommendedName>
</protein>
<accession>A0A1I2RZ09</accession>
<dbReference type="RefSeq" id="WP_091969068.1">
    <property type="nucleotide sequence ID" value="NZ_FOPM01000003.1"/>
</dbReference>
<name>A0A1I2RZ09_9HYPH</name>
<dbReference type="EMBL" id="FOPM01000003">
    <property type="protein sequence ID" value="SFG43001.1"/>
    <property type="molecule type" value="Genomic_DNA"/>
</dbReference>
<evidence type="ECO:0000313" key="3">
    <source>
        <dbReference type="Proteomes" id="UP000199229"/>
    </source>
</evidence>
<proteinExistence type="predicted"/>
<evidence type="ECO:0008006" key="4">
    <source>
        <dbReference type="Google" id="ProtNLM"/>
    </source>
</evidence>
<feature type="region of interest" description="Disordered" evidence="1">
    <location>
        <begin position="163"/>
        <end position="224"/>
    </location>
</feature>
<gene>
    <name evidence="2" type="ORF">SAMN05192565_10386</name>
</gene>
<organism evidence="2 3">
    <name type="scientific">Methylobacterium gossipiicola</name>
    <dbReference type="NCBI Taxonomy" id="582675"/>
    <lineage>
        <taxon>Bacteria</taxon>
        <taxon>Pseudomonadati</taxon>
        <taxon>Pseudomonadota</taxon>
        <taxon>Alphaproteobacteria</taxon>
        <taxon>Hyphomicrobiales</taxon>
        <taxon>Methylobacteriaceae</taxon>
        <taxon>Methylobacterium</taxon>
    </lineage>
</organism>
<sequence>MILTPIDGARKAEAERLFRETDRTVAQIAAETGLVAATLRKWNRHGGWRVAPAKAPPAAWSAPRCAALARIDRVHGVSRDDLAAVLGLSRRRAPAHFSACGLPEVATQPPPGPAALRLALRSHIARQIAGFDAALTEAAPGLDSARVLRDLGGLKRLLDDLDAESQVRGSETDAESGAADGSDPNDLPALRAQIAQRYAAFMGERPDAGLPPEPAAAPRPGAGP</sequence>
<feature type="compositionally biased region" description="Pro residues" evidence="1">
    <location>
        <begin position="209"/>
        <end position="224"/>
    </location>
</feature>
<evidence type="ECO:0000256" key="1">
    <source>
        <dbReference type="SAM" id="MobiDB-lite"/>
    </source>
</evidence>
<dbReference type="STRING" id="582675.SAMN05192565_10386"/>
<dbReference type="AlphaFoldDB" id="A0A1I2RZ09"/>